<evidence type="ECO:0000256" key="1">
    <source>
        <dbReference type="SAM" id="MobiDB-lite"/>
    </source>
</evidence>
<organism evidence="2 3">
    <name type="scientific">Pleurodeles waltl</name>
    <name type="common">Iberian ribbed newt</name>
    <dbReference type="NCBI Taxonomy" id="8319"/>
    <lineage>
        <taxon>Eukaryota</taxon>
        <taxon>Metazoa</taxon>
        <taxon>Chordata</taxon>
        <taxon>Craniata</taxon>
        <taxon>Vertebrata</taxon>
        <taxon>Euteleostomi</taxon>
        <taxon>Amphibia</taxon>
        <taxon>Batrachia</taxon>
        <taxon>Caudata</taxon>
        <taxon>Salamandroidea</taxon>
        <taxon>Salamandridae</taxon>
        <taxon>Pleurodelinae</taxon>
        <taxon>Pleurodeles</taxon>
    </lineage>
</organism>
<feature type="compositionally biased region" description="Basic and acidic residues" evidence="1">
    <location>
        <begin position="113"/>
        <end position="126"/>
    </location>
</feature>
<accession>A0AAV7LM84</accession>
<proteinExistence type="predicted"/>
<feature type="compositionally biased region" description="Low complexity" evidence="1">
    <location>
        <begin position="45"/>
        <end position="55"/>
    </location>
</feature>
<feature type="region of interest" description="Disordered" evidence="1">
    <location>
        <begin position="203"/>
        <end position="292"/>
    </location>
</feature>
<evidence type="ECO:0000313" key="2">
    <source>
        <dbReference type="EMBL" id="KAJ1092667.1"/>
    </source>
</evidence>
<gene>
    <name evidence="2" type="ORF">NDU88_005777</name>
</gene>
<comment type="caution">
    <text evidence="2">The sequence shown here is derived from an EMBL/GenBank/DDBJ whole genome shotgun (WGS) entry which is preliminary data.</text>
</comment>
<evidence type="ECO:0000313" key="3">
    <source>
        <dbReference type="Proteomes" id="UP001066276"/>
    </source>
</evidence>
<feature type="region of interest" description="Disordered" evidence="1">
    <location>
        <begin position="19"/>
        <end position="191"/>
    </location>
</feature>
<name>A0AAV7LM84_PLEWA</name>
<reference evidence="2" key="1">
    <citation type="journal article" date="2022" name="bioRxiv">
        <title>Sequencing and chromosome-scale assembly of the giantPleurodeles waltlgenome.</title>
        <authorList>
            <person name="Brown T."/>
            <person name="Elewa A."/>
            <person name="Iarovenko S."/>
            <person name="Subramanian E."/>
            <person name="Araus A.J."/>
            <person name="Petzold A."/>
            <person name="Susuki M."/>
            <person name="Suzuki K.-i.T."/>
            <person name="Hayashi T."/>
            <person name="Toyoda A."/>
            <person name="Oliveira C."/>
            <person name="Osipova E."/>
            <person name="Leigh N.D."/>
            <person name="Simon A."/>
            <person name="Yun M.H."/>
        </authorList>
    </citation>
    <scope>NUCLEOTIDE SEQUENCE</scope>
    <source>
        <strain evidence="2">20211129_DDA</strain>
        <tissue evidence="2">Liver</tissue>
    </source>
</reference>
<keyword evidence="3" id="KW-1185">Reference proteome</keyword>
<dbReference type="Proteomes" id="UP001066276">
    <property type="component" value="Chromosome 11"/>
</dbReference>
<sequence length="292" mass="30024">MGAPGSVVVTVGVVFLRAPARPEPPLHCSGTPRQPSTFKMQGQAPSSPRSRSRGPYVNLLWEPRPGLPQQVGAASPVPAGTKAGEQSASAAHTDREARVPPAPANPSVRRPSRPRESQVGHTRVDGTTHLPLPMGTGPAGDPGGPRPAGSPHSPPGSAAPGPSAPATTGSVPLDPAPRQWVGEPPTCMGASACPRIVSAARSARTVRARLPHTNPSTRRPSRARPQEPQAGRTQADGPSPFLCGNRADQRARRPAPSRQPALTSTSGSAARAHPAPIPSKSIQLAPANTPMD</sequence>
<feature type="compositionally biased region" description="Polar residues" evidence="1">
    <location>
        <begin position="31"/>
        <end position="44"/>
    </location>
</feature>
<dbReference type="EMBL" id="JANPWB010000015">
    <property type="protein sequence ID" value="KAJ1092667.1"/>
    <property type="molecule type" value="Genomic_DNA"/>
</dbReference>
<feature type="compositionally biased region" description="Low complexity" evidence="1">
    <location>
        <begin position="147"/>
        <end position="170"/>
    </location>
</feature>
<protein>
    <submittedName>
        <fullName evidence="2">Uncharacterized protein</fullName>
    </submittedName>
</protein>
<dbReference type="AlphaFoldDB" id="A0AAV7LM84"/>